<accession>A0A804QMX5</accession>
<evidence type="ECO:0000313" key="2">
    <source>
        <dbReference type="EnsemblPlants" id="Zm00001eb344550_P001"/>
    </source>
</evidence>
<reference evidence="2" key="3">
    <citation type="submission" date="2021-05" db="UniProtKB">
        <authorList>
            <consortium name="EnsemblPlants"/>
        </authorList>
    </citation>
    <scope>IDENTIFICATION</scope>
    <source>
        <strain evidence="2">cv. B73</strain>
    </source>
</reference>
<evidence type="ECO:0000256" key="1">
    <source>
        <dbReference type="SAM" id="MobiDB-lite"/>
    </source>
</evidence>
<dbReference type="Gramene" id="Zm00001eb344550_T001">
    <property type="protein sequence ID" value="Zm00001eb344550_P001"/>
    <property type="gene ID" value="Zm00001eb344550"/>
</dbReference>
<keyword evidence="3" id="KW-1185">Reference proteome</keyword>
<evidence type="ECO:0000313" key="3">
    <source>
        <dbReference type="Proteomes" id="UP000007305"/>
    </source>
</evidence>
<feature type="region of interest" description="Disordered" evidence="1">
    <location>
        <begin position="1"/>
        <end position="32"/>
    </location>
</feature>
<reference evidence="2" key="2">
    <citation type="submission" date="2019-07" db="EMBL/GenBank/DDBJ databases">
        <authorList>
            <person name="Seetharam A."/>
            <person name="Woodhouse M."/>
            <person name="Cannon E."/>
        </authorList>
    </citation>
    <scope>NUCLEOTIDE SEQUENCE [LARGE SCALE GENOMIC DNA]</scope>
    <source>
        <strain evidence="2">cv. B73</strain>
    </source>
</reference>
<organism evidence="2 3">
    <name type="scientific">Zea mays</name>
    <name type="common">Maize</name>
    <dbReference type="NCBI Taxonomy" id="4577"/>
    <lineage>
        <taxon>Eukaryota</taxon>
        <taxon>Viridiplantae</taxon>
        <taxon>Streptophyta</taxon>
        <taxon>Embryophyta</taxon>
        <taxon>Tracheophyta</taxon>
        <taxon>Spermatophyta</taxon>
        <taxon>Magnoliopsida</taxon>
        <taxon>Liliopsida</taxon>
        <taxon>Poales</taxon>
        <taxon>Poaceae</taxon>
        <taxon>PACMAD clade</taxon>
        <taxon>Panicoideae</taxon>
        <taxon>Andropogonodae</taxon>
        <taxon>Andropogoneae</taxon>
        <taxon>Tripsacinae</taxon>
        <taxon>Zea</taxon>
    </lineage>
</organism>
<reference evidence="3" key="1">
    <citation type="journal article" date="2009" name="Science">
        <title>The B73 maize genome: complexity, diversity, and dynamics.</title>
        <authorList>
            <person name="Schnable P.S."/>
            <person name="Ware D."/>
            <person name="Fulton R.S."/>
            <person name="Stein J.C."/>
            <person name="Wei F."/>
            <person name="Pasternak S."/>
            <person name="Liang C."/>
            <person name="Zhang J."/>
            <person name="Fulton L."/>
            <person name="Graves T.A."/>
            <person name="Minx P."/>
            <person name="Reily A.D."/>
            <person name="Courtney L."/>
            <person name="Kruchowski S.S."/>
            <person name="Tomlinson C."/>
            <person name="Strong C."/>
            <person name="Delehaunty K."/>
            <person name="Fronick C."/>
            <person name="Courtney B."/>
            <person name="Rock S.M."/>
            <person name="Belter E."/>
            <person name="Du F."/>
            <person name="Kim K."/>
            <person name="Abbott R.M."/>
            <person name="Cotton M."/>
            <person name="Levy A."/>
            <person name="Marchetto P."/>
            <person name="Ochoa K."/>
            <person name="Jackson S.M."/>
            <person name="Gillam B."/>
            <person name="Chen W."/>
            <person name="Yan L."/>
            <person name="Higginbotham J."/>
            <person name="Cardenas M."/>
            <person name="Waligorski J."/>
            <person name="Applebaum E."/>
            <person name="Phelps L."/>
            <person name="Falcone J."/>
            <person name="Kanchi K."/>
            <person name="Thane T."/>
            <person name="Scimone A."/>
            <person name="Thane N."/>
            <person name="Henke J."/>
            <person name="Wang T."/>
            <person name="Ruppert J."/>
            <person name="Shah N."/>
            <person name="Rotter K."/>
            <person name="Hodges J."/>
            <person name="Ingenthron E."/>
            <person name="Cordes M."/>
            <person name="Kohlberg S."/>
            <person name="Sgro J."/>
            <person name="Delgado B."/>
            <person name="Mead K."/>
            <person name="Chinwalla A."/>
            <person name="Leonard S."/>
            <person name="Crouse K."/>
            <person name="Collura K."/>
            <person name="Kudrna D."/>
            <person name="Currie J."/>
            <person name="He R."/>
            <person name="Angelova A."/>
            <person name="Rajasekar S."/>
            <person name="Mueller T."/>
            <person name="Lomeli R."/>
            <person name="Scara G."/>
            <person name="Ko A."/>
            <person name="Delaney K."/>
            <person name="Wissotski M."/>
            <person name="Lopez G."/>
            <person name="Campos D."/>
            <person name="Braidotti M."/>
            <person name="Ashley E."/>
            <person name="Golser W."/>
            <person name="Kim H."/>
            <person name="Lee S."/>
            <person name="Lin J."/>
            <person name="Dujmic Z."/>
            <person name="Kim W."/>
            <person name="Talag J."/>
            <person name="Zuccolo A."/>
            <person name="Fan C."/>
            <person name="Sebastian A."/>
            <person name="Kramer M."/>
            <person name="Spiegel L."/>
            <person name="Nascimento L."/>
            <person name="Zutavern T."/>
            <person name="Miller B."/>
            <person name="Ambroise C."/>
            <person name="Muller S."/>
            <person name="Spooner W."/>
            <person name="Narechania A."/>
            <person name="Ren L."/>
            <person name="Wei S."/>
            <person name="Kumari S."/>
            <person name="Faga B."/>
            <person name="Levy M.J."/>
            <person name="McMahan L."/>
            <person name="Van Buren P."/>
            <person name="Vaughn M.W."/>
            <person name="Ying K."/>
            <person name="Yeh C.-T."/>
            <person name="Emrich S.J."/>
            <person name="Jia Y."/>
            <person name="Kalyanaraman A."/>
            <person name="Hsia A.-P."/>
            <person name="Barbazuk W.B."/>
            <person name="Baucom R.S."/>
            <person name="Brutnell T.P."/>
            <person name="Carpita N.C."/>
            <person name="Chaparro C."/>
            <person name="Chia J.-M."/>
            <person name="Deragon J.-M."/>
            <person name="Estill J.C."/>
            <person name="Fu Y."/>
            <person name="Jeddeloh J.A."/>
            <person name="Han Y."/>
            <person name="Lee H."/>
            <person name="Li P."/>
            <person name="Lisch D.R."/>
            <person name="Liu S."/>
            <person name="Liu Z."/>
            <person name="Nagel D.H."/>
            <person name="McCann M.C."/>
            <person name="SanMiguel P."/>
            <person name="Myers A.M."/>
            <person name="Nettleton D."/>
            <person name="Nguyen J."/>
            <person name="Penning B.W."/>
            <person name="Ponnala L."/>
            <person name="Schneider K.L."/>
            <person name="Schwartz D.C."/>
            <person name="Sharma A."/>
            <person name="Soderlund C."/>
            <person name="Springer N.M."/>
            <person name="Sun Q."/>
            <person name="Wang H."/>
            <person name="Waterman M."/>
            <person name="Westerman R."/>
            <person name="Wolfgruber T.K."/>
            <person name="Yang L."/>
            <person name="Yu Y."/>
            <person name="Zhang L."/>
            <person name="Zhou S."/>
            <person name="Zhu Q."/>
            <person name="Bennetzen J.L."/>
            <person name="Dawe R.K."/>
            <person name="Jiang J."/>
            <person name="Jiang N."/>
            <person name="Presting G.G."/>
            <person name="Wessler S.R."/>
            <person name="Aluru S."/>
            <person name="Martienssen R.A."/>
            <person name="Clifton S.W."/>
            <person name="McCombie W.R."/>
            <person name="Wing R.A."/>
            <person name="Wilson R.K."/>
        </authorList>
    </citation>
    <scope>NUCLEOTIDE SEQUENCE [LARGE SCALE GENOMIC DNA]</scope>
    <source>
        <strain evidence="3">cv. B73</strain>
    </source>
</reference>
<dbReference type="InParanoid" id="A0A804QMX5"/>
<sequence length="156" mass="16957">MPRFPDPPTSHEGANAAWAGRRGGRGPRRSCSPRFRRLEEAGGARLTPISNNASKPQGKRMELAAPLINLLRFLFFKILTCPVLNQENTANKLLSSATRTGVRVLSATSPSYKHKPTCLSAMASSSYCTMYIGMNTEDGGTSKQQNGRKIPAGFMN</sequence>
<dbReference type="EnsemblPlants" id="Zm00001eb344550_T001">
    <property type="protein sequence ID" value="Zm00001eb344550_P001"/>
    <property type="gene ID" value="Zm00001eb344550"/>
</dbReference>
<proteinExistence type="predicted"/>
<protein>
    <submittedName>
        <fullName evidence="2">Uncharacterized protein</fullName>
    </submittedName>
</protein>
<dbReference type="AlphaFoldDB" id="A0A804QMX5"/>
<dbReference type="Proteomes" id="UP000007305">
    <property type="component" value="Chromosome 8"/>
</dbReference>
<name>A0A804QMX5_MAIZE</name>